<dbReference type="FunCoup" id="A0A059AYP0">
    <property type="interactions" value="346"/>
</dbReference>
<evidence type="ECO:0000256" key="9">
    <source>
        <dbReference type="SAM" id="MobiDB-lite"/>
    </source>
</evidence>
<comment type="subcellular location">
    <subcellularLocation>
        <location evidence="1 8">Cell membrane</location>
        <topology evidence="1 8">Multi-pass membrane protein</topology>
    </subcellularLocation>
</comment>
<feature type="region of interest" description="Disordered" evidence="9">
    <location>
        <begin position="1"/>
        <end position="23"/>
    </location>
</feature>
<feature type="domain" description="Casparian strip membrane protein" evidence="10">
    <location>
        <begin position="27"/>
        <end position="175"/>
    </location>
</feature>
<dbReference type="PANTHER" id="PTHR36488:SF8">
    <property type="entry name" value="CASP-LIKE PROTEIN 1U1"/>
    <property type="match status" value="1"/>
</dbReference>
<dbReference type="STRING" id="71139.A0A059AYP0"/>
<dbReference type="PANTHER" id="PTHR36488">
    <property type="entry name" value="CASP-LIKE PROTEIN 1U1"/>
    <property type="match status" value="1"/>
</dbReference>
<keyword evidence="4 8" id="KW-1003">Cell membrane</keyword>
<dbReference type="AlphaFoldDB" id="A0A059AYP0"/>
<dbReference type="OMA" id="WSYMSST"/>
<keyword evidence="6 8" id="KW-1133">Transmembrane helix</keyword>
<evidence type="ECO:0000256" key="6">
    <source>
        <dbReference type="ARBA" id="ARBA00022989"/>
    </source>
</evidence>
<dbReference type="GO" id="GO:0005886">
    <property type="term" value="C:plasma membrane"/>
    <property type="evidence" value="ECO:0000318"/>
    <property type="project" value="GO_Central"/>
</dbReference>
<feature type="transmembrane region" description="Helical" evidence="8">
    <location>
        <begin position="82"/>
        <end position="105"/>
    </location>
</feature>
<accession>A0A059AYP0</accession>
<comment type="subunit">
    <text evidence="3 8">Homodimer and heterodimers.</text>
</comment>
<reference evidence="11" key="1">
    <citation type="submission" date="2013-07" db="EMBL/GenBank/DDBJ databases">
        <title>The genome of Eucalyptus grandis.</title>
        <authorList>
            <person name="Schmutz J."/>
            <person name="Hayes R."/>
            <person name="Myburg A."/>
            <person name="Tuskan G."/>
            <person name="Grattapaglia D."/>
            <person name="Rokhsar D.S."/>
        </authorList>
    </citation>
    <scope>NUCLEOTIDE SEQUENCE</scope>
    <source>
        <tissue evidence="11">Leaf extractions</tissue>
    </source>
</reference>
<sequence length="207" mass="21833">MESQSKSSKDGASARGDVEMADRPPKAVRCPDLLFRALALALTLAAAVMVGVDKESKTVSVTISQSLTLHVRATAKWQYMSAFVYFLVSNAVACSYAAASLVYVTVSGAARSAKATLAINVLDTVMMGLLLSASGASAAIGVIAQHGNSHVQWNKVCHAFSSYCHQMAAAFTLCLICHTYGEDMNAGLRLISRSTATNLALNPARQD</sequence>
<dbReference type="EMBL" id="KK198760">
    <property type="protein sequence ID" value="KCW58540.1"/>
    <property type="molecule type" value="Genomic_DNA"/>
</dbReference>
<dbReference type="InterPro" id="IPR006702">
    <property type="entry name" value="CASP_dom"/>
</dbReference>
<protein>
    <recommendedName>
        <fullName evidence="8">CASP-like protein</fullName>
    </recommendedName>
</protein>
<dbReference type="InterPro" id="IPR044173">
    <property type="entry name" value="CASPL"/>
</dbReference>
<dbReference type="eggNOG" id="ENOG502S1WM">
    <property type="taxonomic scope" value="Eukaryota"/>
</dbReference>
<dbReference type="NCBIfam" id="TIGR01569">
    <property type="entry name" value="A_tha_TIGR01569"/>
    <property type="match status" value="1"/>
</dbReference>
<organism evidence="11">
    <name type="scientific">Eucalyptus grandis</name>
    <name type="common">Flooded gum</name>
    <dbReference type="NCBI Taxonomy" id="71139"/>
    <lineage>
        <taxon>Eukaryota</taxon>
        <taxon>Viridiplantae</taxon>
        <taxon>Streptophyta</taxon>
        <taxon>Embryophyta</taxon>
        <taxon>Tracheophyta</taxon>
        <taxon>Spermatophyta</taxon>
        <taxon>Magnoliopsida</taxon>
        <taxon>eudicotyledons</taxon>
        <taxon>Gunneridae</taxon>
        <taxon>Pentapetalae</taxon>
        <taxon>rosids</taxon>
        <taxon>malvids</taxon>
        <taxon>Myrtales</taxon>
        <taxon>Myrtaceae</taxon>
        <taxon>Myrtoideae</taxon>
        <taxon>Eucalypteae</taxon>
        <taxon>Eucalyptus</taxon>
    </lineage>
</organism>
<evidence type="ECO:0000256" key="3">
    <source>
        <dbReference type="ARBA" id="ARBA00011489"/>
    </source>
</evidence>
<keyword evidence="5 8" id="KW-0812">Transmembrane</keyword>
<evidence type="ECO:0000256" key="2">
    <source>
        <dbReference type="ARBA" id="ARBA00007651"/>
    </source>
</evidence>
<evidence type="ECO:0000256" key="5">
    <source>
        <dbReference type="ARBA" id="ARBA00022692"/>
    </source>
</evidence>
<evidence type="ECO:0000313" key="11">
    <source>
        <dbReference type="EMBL" id="KCW58540.1"/>
    </source>
</evidence>
<keyword evidence="7 8" id="KW-0472">Membrane</keyword>
<evidence type="ECO:0000256" key="7">
    <source>
        <dbReference type="ARBA" id="ARBA00023136"/>
    </source>
</evidence>
<dbReference type="Gramene" id="KCW58540">
    <property type="protein sequence ID" value="KCW58540"/>
    <property type="gene ID" value="EUGRSUZ_H01205"/>
</dbReference>
<feature type="transmembrane region" description="Helical" evidence="8">
    <location>
        <begin position="117"/>
        <end position="144"/>
    </location>
</feature>
<comment type="similarity">
    <text evidence="2 8">Belongs to the Casparian strip membrane proteins (CASP) family.</text>
</comment>
<gene>
    <name evidence="11" type="ORF">EUGRSUZ_H01205</name>
</gene>
<evidence type="ECO:0000259" key="10">
    <source>
        <dbReference type="Pfam" id="PF04535"/>
    </source>
</evidence>
<evidence type="ECO:0000256" key="4">
    <source>
        <dbReference type="ARBA" id="ARBA00022475"/>
    </source>
</evidence>
<evidence type="ECO:0000256" key="8">
    <source>
        <dbReference type="RuleBase" id="RU361233"/>
    </source>
</evidence>
<comment type="caution">
    <text evidence="8">Lacks conserved residue(s) required for the propagation of feature annotation.</text>
</comment>
<name>A0A059AYP0_EUCGR</name>
<dbReference type="InterPro" id="IPR006459">
    <property type="entry name" value="CASP/CASPL"/>
</dbReference>
<dbReference type="Pfam" id="PF04535">
    <property type="entry name" value="CASP_dom"/>
    <property type="match status" value="1"/>
</dbReference>
<feature type="transmembrane region" description="Helical" evidence="8">
    <location>
        <begin position="33"/>
        <end position="52"/>
    </location>
</feature>
<proteinExistence type="inferred from homology"/>
<evidence type="ECO:0000256" key="1">
    <source>
        <dbReference type="ARBA" id="ARBA00004651"/>
    </source>
</evidence>
<dbReference type="InParanoid" id="A0A059AYP0"/>